<comment type="subcellular location">
    <subcellularLocation>
        <location evidence="1">Cell membrane</location>
        <topology evidence="1">Multi-pass membrane protein</topology>
    </subcellularLocation>
</comment>
<name>A0ABZ3EF57_9STAP</name>
<keyword evidence="5 7" id="KW-1133">Transmembrane helix</keyword>
<sequence>MGFILMLIIGGLIGWIAGAILGKDIPGGIIGNIIAGIIGSIIGSKLFGQWGWEIGRIHVFPALIGTIILVALVSLVFGLIHKKK</sequence>
<evidence type="ECO:0000256" key="1">
    <source>
        <dbReference type="ARBA" id="ARBA00004651"/>
    </source>
</evidence>
<proteinExistence type="inferred from homology"/>
<dbReference type="PANTHER" id="PTHR33884">
    <property type="entry name" value="UPF0410 PROTEIN YMGE"/>
    <property type="match status" value="1"/>
</dbReference>
<feature type="transmembrane region" description="Helical" evidence="7">
    <location>
        <begin position="29"/>
        <end position="47"/>
    </location>
</feature>
<comment type="similarity">
    <text evidence="2">Belongs to the UPF0410 family.</text>
</comment>
<feature type="transmembrane region" description="Helical" evidence="7">
    <location>
        <begin position="59"/>
        <end position="80"/>
    </location>
</feature>
<evidence type="ECO:0000256" key="7">
    <source>
        <dbReference type="SAM" id="Phobius"/>
    </source>
</evidence>
<evidence type="ECO:0000313" key="9">
    <source>
        <dbReference type="Proteomes" id="UP001436297"/>
    </source>
</evidence>
<dbReference type="Pfam" id="PF04226">
    <property type="entry name" value="Transgly_assoc"/>
    <property type="match status" value="1"/>
</dbReference>
<dbReference type="Proteomes" id="UP001436297">
    <property type="component" value="Chromosome"/>
</dbReference>
<dbReference type="EMBL" id="CP128355">
    <property type="protein sequence ID" value="XAF71491.1"/>
    <property type="molecule type" value="Genomic_DNA"/>
</dbReference>
<evidence type="ECO:0000256" key="6">
    <source>
        <dbReference type="ARBA" id="ARBA00023136"/>
    </source>
</evidence>
<keyword evidence="4 7" id="KW-0812">Transmembrane</keyword>
<evidence type="ECO:0000256" key="5">
    <source>
        <dbReference type="ARBA" id="ARBA00022989"/>
    </source>
</evidence>
<keyword evidence="9" id="KW-1185">Reference proteome</keyword>
<organism evidence="8 9">
    <name type="scientific">Staphylococcus hsinchuensis</name>
    <dbReference type="NCBI Taxonomy" id="3051183"/>
    <lineage>
        <taxon>Bacteria</taxon>
        <taxon>Bacillati</taxon>
        <taxon>Bacillota</taxon>
        <taxon>Bacilli</taxon>
        <taxon>Bacillales</taxon>
        <taxon>Staphylococcaceae</taxon>
        <taxon>Staphylococcus</taxon>
    </lineage>
</organism>
<keyword evidence="6 7" id="KW-0472">Membrane</keyword>
<evidence type="ECO:0000256" key="2">
    <source>
        <dbReference type="ARBA" id="ARBA00011006"/>
    </source>
</evidence>
<evidence type="ECO:0000313" key="8">
    <source>
        <dbReference type="EMBL" id="XAF71491.1"/>
    </source>
</evidence>
<reference evidence="8 9" key="1">
    <citation type="journal article" date="2024" name="Pathogens">
        <title>Staphylococcus hsinchuensis sp. nov., Isolated from Soymilk.</title>
        <authorList>
            <person name="Wang Y.T."/>
            <person name="Lin Y.C."/>
            <person name="Hsieh Y.H."/>
            <person name="Lin Y.T."/>
            <person name="Hamada M."/>
            <person name="Chen C.C."/>
            <person name="Liou J.S."/>
            <person name="Lee A.Y."/>
            <person name="Zhang W.L."/>
            <person name="Chen Y.T."/>
            <person name="Huang C.H."/>
        </authorList>
    </citation>
    <scope>NUCLEOTIDE SEQUENCE [LARGE SCALE GENOMIC DNA]</scope>
    <source>
        <strain evidence="8 9">H164</strain>
    </source>
</reference>
<evidence type="ECO:0000256" key="4">
    <source>
        <dbReference type="ARBA" id="ARBA00022692"/>
    </source>
</evidence>
<dbReference type="InterPro" id="IPR007341">
    <property type="entry name" value="Transgly_assoc"/>
</dbReference>
<gene>
    <name evidence="8" type="ORF">QQM35_05195</name>
</gene>
<dbReference type="RefSeq" id="WP_251518939.1">
    <property type="nucleotide sequence ID" value="NZ_CP128355.1"/>
</dbReference>
<dbReference type="PANTHER" id="PTHR33884:SF3">
    <property type="entry name" value="UPF0410 PROTEIN YMGE"/>
    <property type="match status" value="1"/>
</dbReference>
<evidence type="ECO:0000256" key="3">
    <source>
        <dbReference type="ARBA" id="ARBA00022475"/>
    </source>
</evidence>
<protein>
    <submittedName>
        <fullName evidence="8">GlsB/YeaQ/YmgE family stress response membrane protein</fullName>
    </submittedName>
</protein>
<accession>A0ABZ3EF57</accession>
<keyword evidence="3" id="KW-1003">Cell membrane</keyword>